<protein>
    <submittedName>
        <fullName evidence="2">Uncharacterized protein</fullName>
    </submittedName>
</protein>
<keyword evidence="1" id="KW-0732">Signal</keyword>
<organism evidence="2 3">
    <name type="scientific">Limimaricola cinnabarinus LL-001</name>
    <dbReference type="NCBI Taxonomy" id="1337093"/>
    <lineage>
        <taxon>Bacteria</taxon>
        <taxon>Pseudomonadati</taxon>
        <taxon>Pseudomonadota</taxon>
        <taxon>Alphaproteobacteria</taxon>
        <taxon>Rhodobacterales</taxon>
        <taxon>Paracoccaceae</taxon>
        <taxon>Limimaricola</taxon>
    </lineage>
</organism>
<feature type="signal peptide" evidence="1">
    <location>
        <begin position="1"/>
        <end position="22"/>
    </location>
</feature>
<dbReference type="AlphaFoldDB" id="U2Z8H5"/>
<proteinExistence type="predicted"/>
<feature type="chain" id="PRO_5004638246" evidence="1">
    <location>
        <begin position="23"/>
        <end position="123"/>
    </location>
</feature>
<evidence type="ECO:0000256" key="1">
    <source>
        <dbReference type="SAM" id="SignalP"/>
    </source>
</evidence>
<evidence type="ECO:0000313" key="2">
    <source>
        <dbReference type="EMBL" id="GAD57332.1"/>
    </source>
</evidence>
<name>U2Z8H5_9RHOB</name>
<gene>
    <name evidence="2" type="ORF">MBELCI_3384</name>
</gene>
<dbReference type="EMBL" id="BATB01000079">
    <property type="protein sequence ID" value="GAD57332.1"/>
    <property type="molecule type" value="Genomic_DNA"/>
</dbReference>
<accession>U2Z8H5</accession>
<evidence type="ECO:0000313" key="3">
    <source>
        <dbReference type="Proteomes" id="UP000016566"/>
    </source>
</evidence>
<keyword evidence="3" id="KW-1185">Reference proteome</keyword>
<dbReference type="eggNOG" id="ENOG50312ZQ">
    <property type="taxonomic scope" value="Bacteria"/>
</dbReference>
<dbReference type="Proteomes" id="UP000016566">
    <property type="component" value="Unassembled WGS sequence"/>
</dbReference>
<dbReference type="RefSeq" id="WP_021695431.1">
    <property type="nucleotide sequence ID" value="NZ_BATB01000079.1"/>
</dbReference>
<reference evidence="2" key="1">
    <citation type="journal article" date="2013" name="Genome Announc.">
        <title>Draft Genome Sequence of Loktanella cinnabarina LL-001T, Isolated from Deep-Sea Floor Sediment.</title>
        <authorList>
            <person name="Nishi S."/>
            <person name="Tsubouchi T."/>
            <person name="Takaki Y."/>
            <person name="Koyanagi R."/>
            <person name="Satoh N."/>
            <person name="Maruyama T."/>
            <person name="Hatada Y."/>
        </authorList>
    </citation>
    <scope>NUCLEOTIDE SEQUENCE [LARGE SCALE GENOMIC DNA]</scope>
    <source>
        <strain evidence="2">LL-001</strain>
    </source>
</reference>
<sequence>MKTILGLGTALTLAFAPMAVDAKPKFKVRGNAAVAQLLNGAVAANAKQVRKVEKELRKAARKAGVPLGVATTVAVAAGGGAAAAQAARPAPVRFAPEQVNLRPRLRPENIGYASLDERPRHHR</sequence>
<dbReference type="STRING" id="1337093.MBELCI_3384"/>
<comment type="caution">
    <text evidence="2">The sequence shown here is derived from an EMBL/GenBank/DDBJ whole genome shotgun (WGS) entry which is preliminary data.</text>
</comment>